<proteinExistence type="predicted"/>
<keyword evidence="1" id="KW-0812">Transmembrane</keyword>
<gene>
    <name evidence="2" type="ORF">P5X88_17215</name>
</gene>
<evidence type="ECO:0000313" key="2">
    <source>
        <dbReference type="EMBL" id="MDH5162676.1"/>
    </source>
</evidence>
<accession>A0AAW6T1F6</accession>
<feature type="transmembrane region" description="Helical" evidence="1">
    <location>
        <begin position="7"/>
        <end position="25"/>
    </location>
</feature>
<name>A0AAW6T1F6_9BACI</name>
<keyword evidence="1" id="KW-0472">Membrane</keyword>
<dbReference type="AlphaFoldDB" id="A0AAW6T1F6"/>
<dbReference type="EMBL" id="JAROYP010000010">
    <property type="protein sequence ID" value="MDH5162676.1"/>
    <property type="molecule type" value="Genomic_DNA"/>
</dbReference>
<evidence type="ECO:0000313" key="3">
    <source>
        <dbReference type="Proteomes" id="UP001159179"/>
    </source>
</evidence>
<sequence>MKRPIGISIISYFYIWGATSIFYESHVNEIGISDRFGLTHVPERLMRVVVAFITLIIIYGYMKLKKWGFWLMIVYSILFGTISLVLTLTYNQQPYIGNMIWSFIVLLYTLYTHKSFKHRKVFESKADSNYVIR</sequence>
<feature type="transmembrane region" description="Helical" evidence="1">
    <location>
        <begin position="45"/>
        <end position="62"/>
    </location>
</feature>
<feature type="transmembrane region" description="Helical" evidence="1">
    <location>
        <begin position="69"/>
        <end position="89"/>
    </location>
</feature>
<feature type="transmembrane region" description="Helical" evidence="1">
    <location>
        <begin position="95"/>
        <end position="111"/>
    </location>
</feature>
<protein>
    <submittedName>
        <fullName evidence="2">Uncharacterized protein</fullName>
    </submittedName>
</protein>
<comment type="caution">
    <text evidence="2">The sequence shown here is derived from an EMBL/GenBank/DDBJ whole genome shotgun (WGS) entry which is preliminary data.</text>
</comment>
<keyword evidence="1" id="KW-1133">Transmembrane helix</keyword>
<dbReference type="RefSeq" id="WP_280617534.1">
    <property type="nucleotide sequence ID" value="NZ_JAROYP010000010.1"/>
</dbReference>
<evidence type="ECO:0000256" key="1">
    <source>
        <dbReference type="SAM" id="Phobius"/>
    </source>
</evidence>
<dbReference type="Proteomes" id="UP001159179">
    <property type="component" value="Unassembled WGS sequence"/>
</dbReference>
<organism evidence="2 3">
    <name type="scientific">Heyndrickxia oleronia</name>
    <dbReference type="NCBI Taxonomy" id="38875"/>
    <lineage>
        <taxon>Bacteria</taxon>
        <taxon>Bacillati</taxon>
        <taxon>Bacillota</taxon>
        <taxon>Bacilli</taxon>
        <taxon>Bacillales</taxon>
        <taxon>Bacillaceae</taxon>
        <taxon>Heyndrickxia</taxon>
    </lineage>
</organism>
<reference evidence="2" key="1">
    <citation type="submission" date="2023-03" db="EMBL/GenBank/DDBJ databases">
        <title>Bacterial isolates from washroom surfaces on a university campus.</title>
        <authorList>
            <person name="Holman D.B."/>
            <person name="Gzyl K.E."/>
            <person name="Taheri A.E."/>
        </authorList>
    </citation>
    <scope>NUCLEOTIDE SEQUENCE</scope>
    <source>
        <strain evidence="2">RD03</strain>
    </source>
</reference>